<evidence type="ECO:0000313" key="1">
    <source>
        <dbReference type="EMBL" id="KKA19166.1"/>
    </source>
</evidence>
<accession>A0A0F4YMW3</accession>
<dbReference type="RefSeq" id="XP_013325778.1">
    <property type="nucleotide sequence ID" value="XM_013470324.1"/>
</dbReference>
<sequence length="132" mass="15105">WSYDRSIGQSIDQPMQPASQTFQLADRQTGRQQTKNVLQKVTHTCTSTQLNSNSQKTPCCEQRQTKQNKSPNFQHKNRLESTRLTRQDKGKCTANAGIGVKGNTRDSRPAIKMHVYTVHDRKKRVSNTKVYL</sequence>
<dbReference type="AlphaFoldDB" id="A0A0F4YMW3"/>
<dbReference type="Proteomes" id="UP000053958">
    <property type="component" value="Unassembled WGS sequence"/>
</dbReference>
<organism evidence="1 2">
    <name type="scientific">Rasamsonia emersonii (strain ATCC 16479 / CBS 393.64 / IMI 116815)</name>
    <dbReference type="NCBI Taxonomy" id="1408163"/>
    <lineage>
        <taxon>Eukaryota</taxon>
        <taxon>Fungi</taxon>
        <taxon>Dikarya</taxon>
        <taxon>Ascomycota</taxon>
        <taxon>Pezizomycotina</taxon>
        <taxon>Eurotiomycetes</taxon>
        <taxon>Eurotiomycetidae</taxon>
        <taxon>Eurotiales</taxon>
        <taxon>Trichocomaceae</taxon>
        <taxon>Rasamsonia</taxon>
    </lineage>
</organism>
<proteinExistence type="predicted"/>
<gene>
    <name evidence="1" type="ORF">T310_6871</name>
</gene>
<keyword evidence="2" id="KW-1185">Reference proteome</keyword>
<evidence type="ECO:0000313" key="2">
    <source>
        <dbReference type="Proteomes" id="UP000053958"/>
    </source>
</evidence>
<protein>
    <submittedName>
        <fullName evidence="1">Uncharacterized protein</fullName>
    </submittedName>
</protein>
<feature type="non-terminal residue" evidence="1">
    <location>
        <position position="1"/>
    </location>
</feature>
<reference evidence="1 2" key="1">
    <citation type="submission" date="2015-04" db="EMBL/GenBank/DDBJ databases">
        <authorList>
            <person name="Heijne W.H."/>
            <person name="Fedorova N.D."/>
            <person name="Nierman W.C."/>
            <person name="Vollebregt A.W."/>
            <person name="Zhao Z."/>
            <person name="Wu L."/>
            <person name="Kumar M."/>
            <person name="Stam H."/>
            <person name="van den Berg M.A."/>
            <person name="Pel H.J."/>
        </authorList>
    </citation>
    <scope>NUCLEOTIDE SEQUENCE [LARGE SCALE GENOMIC DNA]</scope>
    <source>
        <strain evidence="1 2">CBS 393.64</strain>
    </source>
</reference>
<comment type="caution">
    <text evidence="1">The sequence shown here is derived from an EMBL/GenBank/DDBJ whole genome shotgun (WGS) entry which is preliminary data.</text>
</comment>
<dbReference type="GeneID" id="25319153"/>
<dbReference type="EMBL" id="LASV01000377">
    <property type="protein sequence ID" value="KKA19166.1"/>
    <property type="molecule type" value="Genomic_DNA"/>
</dbReference>
<name>A0A0F4YMW3_RASE3</name>